<dbReference type="PANTHER" id="PTHR21451:SF0">
    <property type="entry name" value="HISTONE-LYSINE N-METHYLTRANSFERASE, H3 LYSINE-79 SPECIFIC"/>
    <property type="match status" value="1"/>
</dbReference>
<evidence type="ECO:0000313" key="20">
    <source>
        <dbReference type="Proteomes" id="UP000191672"/>
    </source>
</evidence>
<feature type="region of interest" description="Disordered" evidence="17">
    <location>
        <begin position="1"/>
        <end position="20"/>
    </location>
</feature>
<organism evidence="19 20">
    <name type="scientific">Penicillium antarcticum</name>
    <dbReference type="NCBI Taxonomy" id="416450"/>
    <lineage>
        <taxon>Eukaryota</taxon>
        <taxon>Fungi</taxon>
        <taxon>Dikarya</taxon>
        <taxon>Ascomycota</taxon>
        <taxon>Pezizomycotina</taxon>
        <taxon>Eurotiomycetes</taxon>
        <taxon>Eurotiomycetidae</taxon>
        <taxon>Eurotiales</taxon>
        <taxon>Aspergillaceae</taxon>
        <taxon>Penicillium</taxon>
    </lineage>
</organism>
<evidence type="ECO:0000256" key="3">
    <source>
        <dbReference type="ARBA" id="ARBA00012190"/>
    </source>
</evidence>
<dbReference type="InterPro" id="IPR029063">
    <property type="entry name" value="SAM-dependent_MTases_sf"/>
</dbReference>
<keyword evidence="20" id="KW-1185">Reference proteome</keyword>
<sequence length="505" mass="56426">MGFFDHLQKGGAGAFSLQPKKAQIRKVVQTRPAAPAPTLSATQTPDYRSPRVPSSSERSRKAQTLQAQSVSSDTDARSSKRSTPSRIRKRPTPEQRLSSDDDASDSDASFEVRKRARTSASAEPDLERRLRSVKAFSEEGSRPFKMVHAADISGQKAGKFKPAFGAEGKPKQILLQYPSASQQERFDSVVPRDNDEFRPIDDIVQVIETVSDNYIPSEEADEFNDETTGIKRRLRRALAVTSESQFRGAVGDYNKAIQRLRSNGSLARHLDTTERISLPWVERILTQIYARTVSPRVDSLRQYENGTDNVYGELLPRFISTIFKETKLKSGQVFVDLGSGVGNVVLQAALEIGCESWGCEMMSNACDLAELQQSEFKARCRLWGLLPGKTHLVRGDFLEQESIISVLKRADVVLINNQAFTPQLNNELINHFLDMKEGCKIVSLKSFVPAGHKIQSRNLNSPINLLQVQQKNYWSNNVSWTDVGGTYFIATKDSSRLKSFMDSTL</sequence>
<feature type="compositionally biased region" description="Polar residues" evidence="17">
    <location>
        <begin position="62"/>
        <end position="73"/>
    </location>
</feature>
<keyword evidence="8" id="KW-0677">Repeat</keyword>
<dbReference type="PANTHER" id="PTHR21451">
    <property type="entry name" value="HISTONE H3 METHYLTRANSFERASE"/>
    <property type="match status" value="1"/>
</dbReference>
<dbReference type="InterPro" id="IPR025789">
    <property type="entry name" value="DOT1_dom"/>
</dbReference>
<evidence type="ECO:0000256" key="4">
    <source>
        <dbReference type="ARBA" id="ARBA00020987"/>
    </source>
</evidence>
<evidence type="ECO:0000256" key="9">
    <source>
        <dbReference type="ARBA" id="ARBA00022853"/>
    </source>
</evidence>
<feature type="binding site" evidence="16">
    <location>
        <begin position="311"/>
        <end position="314"/>
    </location>
    <ligand>
        <name>S-adenosyl-L-methionine</name>
        <dbReference type="ChEBI" id="CHEBI:59789"/>
    </ligand>
</feature>
<comment type="subcellular location">
    <subcellularLocation>
        <location evidence="2 15">Nucleus</location>
    </subcellularLocation>
</comment>
<dbReference type="Pfam" id="PF08123">
    <property type="entry name" value="DOT1"/>
    <property type="match status" value="1"/>
</dbReference>
<accession>A0A1V6PY49</accession>
<protein>
    <recommendedName>
        <fullName evidence="4 15">Histone-lysine N-methyltransferase, H3 lysine-79 specific</fullName>
        <ecNumber evidence="3 15">2.1.1.360</ecNumber>
    </recommendedName>
    <alternativeName>
        <fullName evidence="13 15">Histone H3-K79 methyltransferase</fullName>
    </alternativeName>
</protein>
<evidence type="ECO:0000256" key="5">
    <source>
        <dbReference type="ARBA" id="ARBA00022603"/>
    </source>
</evidence>
<dbReference type="GO" id="GO:0000077">
    <property type="term" value="P:DNA damage checkpoint signaling"/>
    <property type="evidence" value="ECO:0007669"/>
    <property type="project" value="InterPro"/>
</dbReference>
<feature type="binding site" evidence="16">
    <location>
        <begin position="334"/>
        <end position="343"/>
    </location>
    <ligand>
        <name>S-adenosyl-L-methionine</name>
        <dbReference type="ChEBI" id="CHEBI:59789"/>
    </ligand>
</feature>
<keyword evidence="7 15" id="KW-0949">S-adenosyl-L-methionine</keyword>
<gene>
    <name evidence="19" type="ORF">PENANT_c027G10225</name>
</gene>
<dbReference type="PROSITE" id="PS51569">
    <property type="entry name" value="DOT1"/>
    <property type="match status" value="1"/>
</dbReference>
<dbReference type="CDD" id="cd02440">
    <property type="entry name" value="AdoMet_MTases"/>
    <property type="match status" value="1"/>
</dbReference>
<keyword evidence="12 15" id="KW-0539">Nucleus</keyword>
<dbReference type="SUPFAM" id="SSF53335">
    <property type="entry name" value="S-adenosyl-L-methionine-dependent methyltransferases"/>
    <property type="match status" value="1"/>
</dbReference>
<feature type="binding site" evidence="16">
    <location>
        <begin position="396"/>
        <end position="397"/>
    </location>
    <ligand>
        <name>S-adenosyl-L-methionine</name>
        <dbReference type="ChEBI" id="CHEBI:59789"/>
    </ligand>
</feature>
<dbReference type="OrthoDB" id="443402at2759"/>
<dbReference type="InterPro" id="IPR021162">
    <property type="entry name" value="Dot1"/>
</dbReference>
<dbReference type="GO" id="GO:0032259">
    <property type="term" value="P:methylation"/>
    <property type="evidence" value="ECO:0007669"/>
    <property type="project" value="UniProtKB-KW"/>
</dbReference>
<dbReference type="GO" id="GO:0042393">
    <property type="term" value="F:histone binding"/>
    <property type="evidence" value="ECO:0007669"/>
    <property type="project" value="InterPro"/>
</dbReference>
<keyword evidence="5 15" id="KW-0489">Methyltransferase</keyword>
<comment type="caution">
    <text evidence="19">The sequence shown here is derived from an EMBL/GenBank/DDBJ whole genome shotgun (WGS) entry which is preliminary data.</text>
</comment>
<proteinExistence type="inferred from homology"/>
<feature type="domain" description="DOT1" evidence="18">
    <location>
        <begin position="184"/>
        <end position="505"/>
    </location>
</feature>
<dbReference type="STRING" id="416450.A0A1V6PY49"/>
<evidence type="ECO:0000256" key="15">
    <source>
        <dbReference type="PIRNR" id="PIRNR017570"/>
    </source>
</evidence>
<dbReference type="PIRSF" id="PIRSF017570">
    <property type="entry name" value="Histone_H3-K79_MeTrfase"/>
    <property type="match status" value="1"/>
</dbReference>
<dbReference type="Gene3D" id="3.40.50.150">
    <property type="entry name" value="Vaccinia Virus protein VP39"/>
    <property type="match status" value="1"/>
</dbReference>
<feature type="region of interest" description="Disordered" evidence="17">
    <location>
        <begin position="26"/>
        <end position="127"/>
    </location>
</feature>
<dbReference type="Gene3D" id="1.10.260.170">
    <property type="match status" value="1"/>
</dbReference>
<comment type="similarity">
    <text evidence="15">Belongs to the class I-like SAM-binding methyltransferase superfamily. DOT1 family.</text>
</comment>
<evidence type="ECO:0000256" key="16">
    <source>
        <dbReference type="PIRSR" id="PIRSR017570-1"/>
    </source>
</evidence>
<evidence type="ECO:0000256" key="12">
    <source>
        <dbReference type="ARBA" id="ARBA00023242"/>
    </source>
</evidence>
<evidence type="ECO:0000256" key="17">
    <source>
        <dbReference type="SAM" id="MobiDB-lite"/>
    </source>
</evidence>
<dbReference type="Proteomes" id="UP000191672">
    <property type="component" value="Unassembled WGS sequence"/>
</dbReference>
<evidence type="ECO:0000313" key="19">
    <source>
        <dbReference type="EMBL" id="OQD81396.1"/>
    </source>
</evidence>
<dbReference type="GO" id="GO:0005634">
    <property type="term" value="C:nucleus"/>
    <property type="evidence" value="ECO:0007669"/>
    <property type="project" value="UniProtKB-SubCell"/>
</dbReference>
<dbReference type="GO" id="GO:0031509">
    <property type="term" value="P:subtelomeric heterochromatin formation"/>
    <property type="evidence" value="ECO:0007669"/>
    <property type="project" value="InterPro"/>
</dbReference>
<dbReference type="EC" id="2.1.1.360" evidence="3 15"/>
<dbReference type="AlphaFoldDB" id="A0A1V6PY49"/>
<dbReference type="GO" id="GO:0006281">
    <property type="term" value="P:DNA repair"/>
    <property type="evidence" value="ECO:0007669"/>
    <property type="project" value="InterPro"/>
</dbReference>
<evidence type="ECO:0000256" key="10">
    <source>
        <dbReference type="ARBA" id="ARBA00023015"/>
    </source>
</evidence>
<evidence type="ECO:0000256" key="7">
    <source>
        <dbReference type="ARBA" id="ARBA00022691"/>
    </source>
</evidence>
<evidence type="ECO:0000256" key="1">
    <source>
        <dbReference type="ARBA" id="ARBA00003482"/>
    </source>
</evidence>
<name>A0A1V6PY49_9EURO</name>
<reference evidence="20" key="1">
    <citation type="journal article" date="2017" name="Nat. Microbiol.">
        <title>Global analysis of biosynthetic gene clusters reveals vast potential of secondary metabolite production in Penicillium species.</title>
        <authorList>
            <person name="Nielsen J.C."/>
            <person name="Grijseels S."/>
            <person name="Prigent S."/>
            <person name="Ji B."/>
            <person name="Dainat J."/>
            <person name="Nielsen K.F."/>
            <person name="Frisvad J.C."/>
            <person name="Workman M."/>
            <person name="Nielsen J."/>
        </authorList>
    </citation>
    <scope>NUCLEOTIDE SEQUENCE [LARGE SCALE GENOMIC DNA]</scope>
    <source>
        <strain evidence="20">IBT 31811</strain>
    </source>
</reference>
<feature type="binding site" evidence="16">
    <location>
        <position position="360"/>
    </location>
    <ligand>
        <name>S-adenosyl-L-methionine</name>
        <dbReference type="ChEBI" id="CHEBI:59789"/>
    </ligand>
</feature>
<keyword evidence="10 15" id="KW-0805">Transcription regulation</keyword>
<evidence type="ECO:0000256" key="13">
    <source>
        <dbReference type="ARBA" id="ARBA00029821"/>
    </source>
</evidence>
<dbReference type="GO" id="GO:0000781">
    <property type="term" value="C:chromosome, telomeric region"/>
    <property type="evidence" value="ECO:0007669"/>
    <property type="project" value="GOC"/>
</dbReference>
<evidence type="ECO:0000256" key="11">
    <source>
        <dbReference type="ARBA" id="ARBA00023163"/>
    </source>
</evidence>
<keyword evidence="11 15" id="KW-0804">Transcription</keyword>
<dbReference type="EMBL" id="MDYN01000027">
    <property type="protein sequence ID" value="OQD81396.1"/>
    <property type="molecule type" value="Genomic_DNA"/>
</dbReference>
<dbReference type="FunFam" id="3.40.50.150:FF:000033">
    <property type="entry name" value="Histone-lysine N-methyltransferase, H3 lysine-79 specific"/>
    <property type="match status" value="1"/>
</dbReference>
<dbReference type="GO" id="GO:0140956">
    <property type="term" value="F:histone H3K79 trimethyltransferase activity"/>
    <property type="evidence" value="ECO:0007669"/>
    <property type="project" value="UniProtKB-EC"/>
</dbReference>
<evidence type="ECO:0000256" key="6">
    <source>
        <dbReference type="ARBA" id="ARBA00022679"/>
    </source>
</evidence>
<evidence type="ECO:0000256" key="8">
    <source>
        <dbReference type="ARBA" id="ARBA00022737"/>
    </source>
</evidence>
<comment type="catalytic activity">
    <reaction evidence="14 15">
        <text>L-lysyl(79)-[histone H3] + 3 S-adenosyl-L-methionine = N(6),N(6),N(6)-trimethyl-L-lysyl(79)-[histone H3] + 3 S-adenosyl-L-homocysteine + 3 H(+)</text>
        <dbReference type="Rhea" id="RHEA:60328"/>
        <dbReference type="Rhea" id="RHEA-COMP:15549"/>
        <dbReference type="Rhea" id="RHEA-COMP:15552"/>
        <dbReference type="ChEBI" id="CHEBI:15378"/>
        <dbReference type="ChEBI" id="CHEBI:29969"/>
        <dbReference type="ChEBI" id="CHEBI:57856"/>
        <dbReference type="ChEBI" id="CHEBI:59789"/>
        <dbReference type="ChEBI" id="CHEBI:61961"/>
        <dbReference type="EC" id="2.1.1.360"/>
    </reaction>
</comment>
<keyword evidence="6 15" id="KW-0808">Transferase</keyword>
<dbReference type="GO" id="GO:0000786">
    <property type="term" value="C:nucleosome"/>
    <property type="evidence" value="ECO:0007669"/>
    <property type="project" value="InterPro"/>
</dbReference>
<evidence type="ECO:0000256" key="14">
    <source>
        <dbReference type="ARBA" id="ARBA00047770"/>
    </source>
</evidence>
<evidence type="ECO:0000259" key="18">
    <source>
        <dbReference type="PROSITE" id="PS51569"/>
    </source>
</evidence>
<keyword evidence="9 15" id="KW-0156">Chromatin regulator</keyword>
<evidence type="ECO:0000256" key="2">
    <source>
        <dbReference type="ARBA" id="ARBA00004123"/>
    </source>
</evidence>
<comment type="function">
    <text evidence="1 15">Histone methyltransferase that specifically trimethylates histone H3 to form H3K79me3. This methylation is required for telomere silencing and for the pachytene checkpoint during the meiotic cell cycle by allowing the recruitment of RAD9 to double strand breaks. Nucleosomes are preferred as substrate compared to free histone.</text>
</comment>
<dbReference type="InterPro" id="IPR030445">
    <property type="entry name" value="H3-K79_meTrfase"/>
</dbReference>